<comment type="caution">
    <text evidence="1">The sequence shown here is derived from an EMBL/GenBank/DDBJ whole genome shotgun (WGS) entry which is preliminary data.</text>
</comment>
<name>A0A1C2I6H0_ACITH</name>
<keyword evidence="2" id="KW-1185">Reference proteome</keyword>
<protein>
    <recommendedName>
        <fullName evidence="3">Mobilization protein MobD</fullName>
    </recommendedName>
</protein>
<sequence length="242" mass="26374">MHKKLIISHGDKGGVGKSIFSMLTVDYLLDRNLSVAVVEGDVETGDVANRYEGVEGVTTFSVDLDKSGRDAENGMTVLFRHIEQMACENLVINAPANAKKAFDTNANLILPVAQDLGFEVCVAWMIGVEEASAEMSSRSLICKMADRKMAVVNRHESAYDADFSWFTQPVHKNAWIKGGGLVGEIPELASRVASVLKTHKNRSLASLAGTDSPLFIVDRQSIRNWLRQSWVNAVIPLIDGGA</sequence>
<dbReference type="AlphaFoldDB" id="A0A1C2I6H0"/>
<dbReference type="Proteomes" id="UP000095008">
    <property type="component" value="Unassembled WGS sequence"/>
</dbReference>
<organism evidence="1 2">
    <name type="scientific">Acidithiobacillus thiooxidans</name>
    <name type="common">Thiobacillus thiooxidans</name>
    <dbReference type="NCBI Taxonomy" id="930"/>
    <lineage>
        <taxon>Bacteria</taxon>
        <taxon>Pseudomonadati</taxon>
        <taxon>Pseudomonadota</taxon>
        <taxon>Acidithiobacillia</taxon>
        <taxon>Acidithiobacillales</taxon>
        <taxon>Acidithiobacillaceae</taxon>
        <taxon>Acidithiobacillus</taxon>
    </lineage>
</organism>
<evidence type="ECO:0000313" key="1">
    <source>
        <dbReference type="EMBL" id="OCX71560.1"/>
    </source>
</evidence>
<accession>A0A1C2I6H0</accession>
<dbReference type="EMBL" id="LWRY01000131">
    <property type="protein sequence ID" value="OCX71560.1"/>
    <property type="molecule type" value="Genomic_DNA"/>
</dbReference>
<evidence type="ECO:0000313" key="2">
    <source>
        <dbReference type="Proteomes" id="UP000095008"/>
    </source>
</evidence>
<dbReference type="OrthoDB" id="5615423at2"/>
<proteinExistence type="predicted"/>
<dbReference type="RefSeq" id="WP_065973961.1">
    <property type="nucleotide sequence ID" value="NZ_LWRY01000131.1"/>
</dbReference>
<evidence type="ECO:0008006" key="3">
    <source>
        <dbReference type="Google" id="ProtNLM"/>
    </source>
</evidence>
<gene>
    <name evidence="1" type="ORF">A6M23_11500</name>
</gene>
<reference evidence="1" key="1">
    <citation type="journal article" date="2016" name="Int. J. Mol. Sci.">
        <title>Comparative genomics of the extreme acidophile Acidithiobacillus thiooxidans reveals intraspecific divergence and niche adaptation.</title>
        <authorList>
            <person name="Zhang X."/>
            <person name="Feng X."/>
            <person name="Tao J."/>
            <person name="Ma L."/>
            <person name="Xiao Y."/>
            <person name="Liang Y."/>
            <person name="Liu X."/>
            <person name="Yin H."/>
        </authorList>
    </citation>
    <scope>NUCLEOTIDE SEQUENCE [LARGE SCALE GENOMIC DNA]</scope>
    <source>
        <strain evidence="1">DXS-W</strain>
    </source>
</reference>